<reference evidence="8 9" key="1">
    <citation type="submission" date="2020-07" db="EMBL/GenBank/DDBJ databases">
        <title>Taxonomic revisions and descriptions of new bacterial species based on genomic comparisons in the high-G+C-content subgroup of the family Alcaligenaceae.</title>
        <authorList>
            <person name="Szabo A."/>
            <person name="Felfoldi T."/>
        </authorList>
    </citation>
    <scope>NUCLEOTIDE SEQUENCE [LARGE SCALE GENOMIC DNA]</scope>
    <source>
        <strain evidence="8 9">DSM 25667</strain>
    </source>
</reference>
<dbReference type="Gene3D" id="3.40.50.1220">
    <property type="entry name" value="TPP-binding domain"/>
    <property type="match status" value="1"/>
</dbReference>
<evidence type="ECO:0000256" key="2">
    <source>
        <dbReference type="ARBA" id="ARBA00007812"/>
    </source>
</evidence>
<dbReference type="InterPro" id="IPR029061">
    <property type="entry name" value="THDP-binding"/>
</dbReference>
<evidence type="ECO:0000259" key="6">
    <source>
        <dbReference type="Pfam" id="PF02775"/>
    </source>
</evidence>
<dbReference type="RefSeq" id="WP_130037925.1">
    <property type="nucleotide sequence ID" value="NZ_JACCEV010000001.1"/>
</dbReference>
<dbReference type="PANTHER" id="PTHR18968:SF13">
    <property type="entry name" value="ACETOLACTATE SYNTHASE CATALYTIC SUBUNIT, MITOCHONDRIAL"/>
    <property type="match status" value="1"/>
</dbReference>
<keyword evidence="3 4" id="KW-0786">Thiamine pyrophosphate</keyword>
<dbReference type="Proteomes" id="UP000554144">
    <property type="component" value="Unassembled WGS sequence"/>
</dbReference>
<dbReference type="GO" id="GO:0009099">
    <property type="term" value="P:L-valine biosynthetic process"/>
    <property type="evidence" value="ECO:0007669"/>
    <property type="project" value="TreeGrafter"/>
</dbReference>
<evidence type="ECO:0000313" key="9">
    <source>
        <dbReference type="Proteomes" id="UP000554144"/>
    </source>
</evidence>
<dbReference type="Pfam" id="PF02776">
    <property type="entry name" value="TPP_enzyme_N"/>
    <property type="match status" value="1"/>
</dbReference>
<dbReference type="GO" id="GO:0050660">
    <property type="term" value="F:flavin adenine dinucleotide binding"/>
    <property type="evidence" value="ECO:0007669"/>
    <property type="project" value="TreeGrafter"/>
</dbReference>
<proteinExistence type="inferred from homology"/>
<dbReference type="SUPFAM" id="SSF52518">
    <property type="entry name" value="Thiamin diphosphate-binding fold (THDP-binding)"/>
    <property type="match status" value="2"/>
</dbReference>
<dbReference type="Pfam" id="PF02775">
    <property type="entry name" value="TPP_enzyme_C"/>
    <property type="match status" value="1"/>
</dbReference>
<feature type="domain" description="Thiamine pyrophosphate enzyme TPP-binding" evidence="6">
    <location>
        <begin position="412"/>
        <end position="558"/>
    </location>
</feature>
<dbReference type="InterPro" id="IPR012001">
    <property type="entry name" value="Thiamin_PyroP_enz_TPP-bd_dom"/>
</dbReference>
<dbReference type="PROSITE" id="PS00187">
    <property type="entry name" value="TPP_ENZYMES"/>
    <property type="match status" value="1"/>
</dbReference>
<dbReference type="CDD" id="cd00568">
    <property type="entry name" value="TPP_enzymes"/>
    <property type="match status" value="1"/>
</dbReference>
<comment type="similarity">
    <text evidence="2 4">Belongs to the TPP enzyme family.</text>
</comment>
<comment type="cofactor">
    <cofactor evidence="1">
        <name>thiamine diphosphate</name>
        <dbReference type="ChEBI" id="CHEBI:58937"/>
    </cofactor>
</comment>
<dbReference type="InterPro" id="IPR011766">
    <property type="entry name" value="TPP_enzyme_TPP-bd"/>
</dbReference>
<dbReference type="AlphaFoldDB" id="A0A853GXE6"/>
<evidence type="ECO:0000256" key="3">
    <source>
        <dbReference type="ARBA" id="ARBA00023052"/>
    </source>
</evidence>
<dbReference type="InterPro" id="IPR012000">
    <property type="entry name" value="Thiamin_PyroP_enz_cen_dom"/>
</dbReference>
<evidence type="ECO:0000259" key="7">
    <source>
        <dbReference type="Pfam" id="PF02776"/>
    </source>
</evidence>
<dbReference type="GO" id="GO:0005948">
    <property type="term" value="C:acetolactate synthase complex"/>
    <property type="evidence" value="ECO:0007669"/>
    <property type="project" value="TreeGrafter"/>
</dbReference>
<sequence length="579" mass="61759">MQTTLTPLTANGLVQSNTVAHAIVRALKRHGITTTFGQSLPSMLHLAAEEGGLKQIAYRTENAGGYMADAYARMTNTPAIVTAQNGPAAALLVAPLAEALKVSIPVIALVQDVARNQTDKNAFQDLDHIGLFQPVTKWVRRITDASRVDDYIDQAFAVACSGRPGPVVLMLPADLLLEPAASSSRSHALGRFPLDRTVASPESVIRAAALLAKAQKPLIIAGGGVHISGAYQALTALQEEVHLPIATTVMGKGAVSEQHALSAGVVGYFMGPNSATRYQRPLVEEADVILLVGTRTNQNATDSWQLYPKGATYIHLDVDGHEAGRNYESERLIGDASLTLDALRLALKEQDLTLRTSQRKQTEAVIAAGKEKALAESLAVRTSDAQPIRPERIMHELQAVLTEDSVVVADASYSSIWVANGLTALKAGQRFITPRGLAGLGWGFPMAMGAKEARPKSEVYCLVGDGGFGHVWAELETAARMNIKVTLILINNGILGYQKHAENVKFGAHTSAVHFSPVDHAAIARNCGCNGVRVTNPADLANALEQARQGDKTTLIEVICDENAFPPITFYTPDAKVSA</sequence>
<dbReference type="SUPFAM" id="SSF52467">
    <property type="entry name" value="DHS-like NAD/FAD-binding domain"/>
    <property type="match status" value="1"/>
</dbReference>
<comment type="caution">
    <text evidence="8">The sequence shown here is derived from an EMBL/GenBank/DDBJ whole genome shotgun (WGS) entry which is preliminary data.</text>
</comment>
<dbReference type="Pfam" id="PF00205">
    <property type="entry name" value="TPP_enzyme_M"/>
    <property type="match status" value="1"/>
</dbReference>
<keyword evidence="9" id="KW-1185">Reference proteome</keyword>
<dbReference type="PANTHER" id="PTHR18968">
    <property type="entry name" value="THIAMINE PYROPHOSPHATE ENZYMES"/>
    <property type="match status" value="1"/>
</dbReference>
<evidence type="ECO:0000313" key="8">
    <source>
        <dbReference type="EMBL" id="NYT84812.1"/>
    </source>
</evidence>
<protein>
    <submittedName>
        <fullName evidence="8">Acetolactate synthase catalytic subunit</fullName>
    </submittedName>
</protein>
<name>A0A853GXE6_9BURK</name>
<accession>A0A853GXE6</accession>
<dbReference type="OrthoDB" id="2254214at2"/>
<gene>
    <name evidence="8" type="ORF">H0A62_04275</name>
</gene>
<dbReference type="Gene3D" id="3.40.50.970">
    <property type="match status" value="2"/>
</dbReference>
<dbReference type="GO" id="GO:0030976">
    <property type="term" value="F:thiamine pyrophosphate binding"/>
    <property type="evidence" value="ECO:0007669"/>
    <property type="project" value="InterPro"/>
</dbReference>
<dbReference type="CDD" id="cd07035">
    <property type="entry name" value="TPP_PYR_POX_like"/>
    <property type="match status" value="1"/>
</dbReference>
<dbReference type="NCBIfam" id="NF004772">
    <property type="entry name" value="PRK06112.1"/>
    <property type="match status" value="1"/>
</dbReference>
<evidence type="ECO:0000259" key="5">
    <source>
        <dbReference type="Pfam" id="PF00205"/>
    </source>
</evidence>
<feature type="domain" description="Thiamine pyrophosphate enzyme central" evidence="5">
    <location>
        <begin position="206"/>
        <end position="343"/>
    </location>
</feature>
<dbReference type="InterPro" id="IPR045229">
    <property type="entry name" value="TPP_enz"/>
</dbReference>
<feature type="domain" description="Thiamine pyrophosphate enzyme N-terminal TPP-binding" evidence="7">
    <location>
        <begin position="18"/>
        <end position="129"/>
    </location>
</feature>
<dbReference type="EMBL" id="JACCEV010000001">
    <property type="protein sequence ID" value="NYT84812.1"/>
    <property type="molecule type" value="Genomic_DNA"/>
</dbReference>
<dbReference type="GO" id="GO:0003984">
    <property type="term" value="F:acetolactate synthase activity"/>
    <property type="evidence" value="ECO:0007669"/>
    <property type="project" value="TreeGrafter"/>
</dbReference>
<dbReference type="GO" id="GO:0009097">
    <property type="term" value="P:isoleucine biosynthetic process"/>
    <property type="evidence" value="ECO:0007669"/>
    <property type="project" value="TreeGrafter"/>
</dbReference>
<evidence type="ECO:0000256" key="4">
    <source>
        <dbReference type="RuleBase" id="RU362132"/>
    </source>
</evidence>
<dbReference type="GO" id="GO:0000287">
    <property type="term" value="F:magnesium ion binding"/>
    <property type="evidence" value="ECO:0007669"/>
    <property type="project" value="InterPro"/>
</dbReference>
<evidence type="ECO:0000256" key="1">
    <source>
        <dbReference type="ARBA" id="ARBA00001964"/>
    </source>
</evidence>
<dbReference type="InterPro" id="IPR029035">
    <property type="entry name" value="DHS-like_NAD/FAD-binding_dom"/>
</dbReference>
<dbReference type="InterPro" id="IPR000399">
    <property type="entry name" value="TPP-bd_CS"/>
</dbReference>
<organism evidence="8 9">
    <name type="scientific">Pollutimonas harenae</name>
    <dbReference type="NCBI Taxonomy" id="657015"/>
    <lineage>
        <taxon>Bacteria</taxon>
        <taxon>Pseudomonadati</taxon>
        <taxon>Pseudomonadota</taxon>
        <taxon>Betaproteobacteria</taxon>
        <taxon>Burkholderiales</taxon>
        <taxon>Alcaligenaceae</taxon>
        <taxon>Pollutimonas</taxon>
    </lineage>
</organism>